<dbReference type="PANTHER" id="PTHR42732:SF1">
    <property type="entry name" value="BETA-MANNOSIDASE"/>
    <property type="match status" value="1"/>
</dbReference>
<protein>
    <submittedName>
        <fullName evidence="9">Beta-galactosidase</fullName>
        <ecNumber evidence="9">3.2.1.23</ecNumber>
    </submittedName>
</protein>
<dbReference type="InterPro" id="IPR006101">
    <property type="entry name" value="Glyco_hydro_2"/>
</dbReference>
<dbReference type="Pfam" id="PF00703">
    <property type="entry name" value="Glyco_hydro_2"/>
    <property type="match status" value="1"/>
</dbReference>
<dbReference type="EMBL" id="JAUSSU010000005">
    <property type="protein sequence ID" value="MDQ0113317.1"/>
    <property type="molecule type" value="Genomic_DNA"/>
</dbReference>
<dbReference type="SUPFAM" id="SSF49303">
    <property type="entry name" value="beta-Galactosidase/glucuronidase domain"/>
    <property type="match status" value="1"/>
</dbReference>
<organism evidence="9 10">
    <name type="scientific">Paenibacillus harenae</name>
    <dbReference type="NCBI Taxonomy" id="306543"/>
    <lineage>
        <taxon>Bacteria</taxon>
        <taxon>Bacillati</taxon>
        <taxon>Bacillota</taxon>
        <taxon>Bacilli</taxon>
        <taxon>Bacillales</taxon>
        <taxon>Paenibacillaceae</taxon>
        <taxon>Paenibacillus</taxon>
    </lineage>
</organism>
<evidence type="ECO:0000259" key="6">
    <source>
        <dbReference type="Pfam" id="PF02837"/>
    </source>
</evidence>
<dbReference type="PROSITE" id="PS00608">
    <property type="entry name" value="GLYCOSYL_HYDROL_F2_2"/>
    <property type="match status" value="1"/>
</dbReference>
<sequence length="1151" mass="129358">MNTKKLFNDGWEFAKSGLDAQDHACLRFERVDLPHDWLIYQTTALYENSIGWYRKSFAWTKSDSGREQQLLLCFDGVYMDSSVYVNGRFVGEWKYGYSSFEHDMTEAIIEGENEIVVKVVYQSPNSRWYSGAGIYRNVWLKTRANPYIVTDGVYVRAKQEGEGWSVEIETDAYSDEEVIIAHDIIDQGQRIVAQSEQVAAGGDSISRNRQTLTVEKPLLWSTDEPNLYRLVTRLKRKAGGPSAEELPSEDHETLMRHLGFRTIVLDPERGLQVNGRKLKLNGVCEHHDLGALGAAFNVHALRRRFVILKEMGVNAIRTAHNMPAPELMDLADEMGFFVVTEAFDMWERSKTPYDYARFFEGWAYRDVKSWVLRDRNHPSLLMWSIGNEIYDTHADERGQEVTKLLMAYVEEFDPKQNARVTIGSNYMPWENAQKCADIVKVAGYNYAERYYRKHHEEHPDWIIYGSETASVVQSRGVYHFPFDKSILADDDEQCSALGNSSTSWGAKSAEACILAERDTPFSLGQFLWTGFDYIGEPTPYHTKNSYFGQIDTANFPKDSYYIYQSAWTDYRTKPMVHVFPYWDFNNGQTIDVRVCSNAPKIELLFNGTSVGMHEIDHEHGTQLVGWGKLPYAQGEVKAIAYDEAGNVIATDARRSFGDARSITLQADKTALTADGTDLIFVEIGMLDEEGHPVDNANNRVRVEVTGEGRLLGLDNGDSTDYDPYKGMSRRLFSGKLMAIIGATLQPGKIRIEVSSEGMPAKAAEFTSHAAAGGAPEGLSANARNGELPCVIGSKEEIPLRKIEIISETGQRFDESVREIIVQAKLWPDNASYRDVEWRVVTDEGIDSNIAKVEGSGNEAKLTAFGDGAFRLRCTSKNGTDKTKLISQLEFTATGLGTAYKDPYGFITAGLYDYGKGEVGNGNERGVATSRDGETQVGFRDIDFGPFGSDTITIPIFALSSESYALQIWEGMPDEKGSSLVADVIYQKPSKWNVYQEETYRLAKRLRGITSICFVLRQKVHIKGFSFARQSRAFERNAAAACDRIYGDAFTVADGLVEGIGNNVSLEFEQMDFMGEGTSRLVISGRSPIDKNTIHIRFSGDNGESNQLVEFEKSDGYEERVFRIEKVTGIQKVTFIFLPGSNFDFDAFRFGR</sequence>
<dbReference type="Pfam" id="PF02837">
    <property type="entry name" value="Glyco_hydro_2_N"/>
    <property type="match status" value="1"/>
</dbReference>
<dbReference type="RefSeq" id="WP_307204474.1">
    <property type="nucleotide sequence ID" value="NZ_JAUSSU010000005.1"/>
</dbReference>
<dbReference type="Pfam" id="PF18565">
    <property type="entry name" value="Glyco_hydro2_C5"/>
    <property type="match status" value="1"/>
</dbReference>
<dbReference type="Pfam" id="PF16355">
    <property type="entry name" value="DUF4982"/>
    <property type="match status" value="1"/>
</dbReference>
<proteinExistence type="inferred from homology"/>
<evidence type="ECO:0000259" key="4">
    <source>
        <dbReference type="Pfam" id="PF00703"/>
    </source>
</evidence>
<reference evidence="9 10" key="1">
    <citation type="submission" date="2023-07" db="EMBL/GenBank/DDBJ databases">
        <title>Sorghum-associated microbial communities from plants grown in Nebraska, USA.</title>
        <authorList>
            <person name="Schachtman D."/>
        </authorList>
    </citation>
    <scope>NUCLEOTIDE SEQUENCE [LARGE SCALE GENOMIC DNA]</scope>
    <source>
        <strain evidence="9 10">CC482</strain>
    </source>
</reference>
<dbReference type="InterPro" id="IPR008979">
    <property type="entry name" value="Galactose-bd-like_sf"/>
</dbReference>
<dbReference type="Gene3D" id="3.20.20.80">
    <property type="entry name" value="Glycosidases"/>
    <property type="match status" value="1"/>
</dbReference>
<keyword evidence="2 9" id="KW-0378">Hydrolase</keyword>
<dbReference type="InterPro" id="IPR040605">
    <property type="entry name" value="Glyco_hydro2_dom5"/>
</dbReference>
<name>A0ABT9U107_PAEHA</name>
<dbReference type="Gene3D" id="2.60.120.260">
    <property type="entry name" value="Galactose-binding domain-like"/>
    <property type="match status" value="3"/>
</dbReference>
<evidence type="ECO:0000259" key="8">
    <source>
        <dbReference type="Pfam" id="PF18565"/>
    </source>
</evidence>
<feature type="domain" description="Glycoside hydrolase family 2 catalytic" evidence="5">
    <location>
        <begin position="271"/>
        <end position="416"/>
    </location>
</feature>
<feature type="domain" description="Glycoside hydrolase family 2 immunoglobulin-like beta-sandwich" evidence="4">
    <location>
        <begin position="156"/>
        <end position="240"/>
    </location>
</feature>
<dbReference type="SUPFAM" id="SSF49785">
    <property type="entry name" value="Galactose-binding domain-like"/>
    <property type="match status" value="1"/>
</dbReference>
<evidence type="ECO:0000256" key="2">
    <source>
        <dbReference type="ARBA" id="ARBA00022801"/>
    </source>
</evidence>
<keyword evidence="3 9" id="KW-0326">Glycosidase</keyword>
<dbReference type="PANTHER" id="PTHR42732">
    <property type="entry name" value="BETA-GALACTOSIDASE"/>
    <property type="match status" value="1"/>
</dbReference>
<dbReference type="InterPro" id="IPR036156">
    <property type="entry name" value="Beta-gal/glucu_dom_sf"/>
</dbReference>
<dbReference type="Proteomes" id="UP001229346">
    <property type="component" value="Unassembled WGS sequence"/>
</dbReference>
<dbReference type="InterPro" id="IPR017853">
    <property type="entry name" value="GH"/>
</dbReference>
<accession>A0ABT9U107</accession>
<feature type="domain" description="DUF4982" evidence="7">
    <location>
        <begin position="587"/>
        <end position="649"/>
    </location>
</feature>
<evidence type="ECO:0000313" key="9">
    <source>
        <dbReference type="EMBL" id="MDQ0113317.1"/>
    </source>
</evidence>
<dbReference type="PRINTS" id="PR00132">
    <property type="entry name" value="GLHYDRLASE2"/>
</dbReference>
<dbReference type="InterPro" id="IPR013783">
    <property type="entry name" value="Ig-like_fold"/>
</dbReference>
<feature type="domain" description="Glycoside hydrolase family 2" evidence="8">
    <location>
        <begin position="662"/>
        <end position="761"/>
    </location>
</feature>
<evidence type="ECO:0000259" key="7">
    <source>
        <dbReference type="Pfam" id="PF16355"/>
    </source>
</evidence>
<dbReference type="Pfam" id="PF02836">
    <property type="entry name" value="Glyco_hydro_2_C"/>
    <property type="match status" value="1"/>
</dbReference>
<evidence type="ECO:0000256" key="1">
    <source>
        <dbReference type="ARBA" id="ARBA00007401"/>
    </source>
</evidence>
<evidence type="ECO:0000313" key="10">
    <source>
        <dbReference type="Proteomes" id="UP001229346"/>
    </source>
</evidence>
<dbReference type="InterPro" id="IPR051913">
    <property type="entry name" value="GH2_Domain-Containing"/>
</dbReference>
<dbReference type="InterPro" id="IPR023232">
    <property type="entry name" value="Glyco_hydro_2_AS"/>
</dbReference>
<gene>
    <name evidence="9" type="ORF">J2T15_002758</name>
</gene>
<dbReference type="CDD" id="cd04084">
    <property type="entry name" value="CBM6_xylanase-like"/>
    <property type="match status" value="1"/>
</dbReference>
<dbReference type="InterPro" id="IPR006102">
    <property type="entry name" value="Ig-like_GH2"/>
</dbReference>
<comment type="similarity">
    <text evidence="1">Belongs to the glycosyl hydrolase 2 family.</text>
</comment>
<feature type="domain" description="Glycosyl hydrolases family 2 sugar binding" evidence="6">
    <location>
        <begin position="46"/>
        <end position="142"/>
    </location>
</feature>
<dbReference type="InterPro" id="IPR006103">
    <property type="entry name" value="Glyco_hydro_2_cat"/>
</dbReference>
<evidence type="ECO:0000259" key="5">
    <source>
        <dbReference type="Pfam" id="PF02836"/>
    </source>
</evidence>
<comment type="caution">
    <text evidence="9">The sequence shown here is derived from an EMBL/GenBank/DDBJ whole genome shotgun (WGS) entry which is preliminary data.</text>
</comment>
<dbReference type="GO" id="GO:0004565">
    <property type="term" value="F:beta-galactosidase activity"/>
    <property type="evidence" value="ECO:0007669"/>
    <property type="project" value="UniProtKB-EC"/>
</dbReference>
<dbReference type="InterPro" id="IPR006104">
    <property type="entry name" value="Glyco_hydro_2_N"/>
</dbReference>
<dbReference type="Gene3D" id="2.60.40.10">
    <property type="entry name" value="Immunoglobulins"/>
    <property type="match status" value="3"/>
</dbReference>
<evidence type="ECO:0000256" key="3">
    <source>
        <dbReference type="ARBA" id="ARBA00023295"/>
    </source>
</evidence>
<keyword evidence="10" id="KW-1185">Reference proteome</keyword>
<dbReference type="EC" id="3.2.1.23" evidence="9"/>
<dbReference type="SUPFAM" id="SSF51445">
    <property type="entry name" value="(Trans)glycosidases"/>
    <property type="match status" value="1"/>
</dbReference>
<dbReference type="InterPro" id="IPR032311">
    <property type="entry name" value="DUF4982"/>
</dbReference>